<dbReference type="InterPro" id="IPR019793">
    <property type="entry name" value="Peroxidases_heam-ligand_BS"/>
</dbReference>
<dbReference type="PROSITE" id="PS50873">
    <property type="entry name" value="PEROXIDASE_4"/>
    <property type="match status" value="1"/>
</dbReference>
<proteinExistence type="inferred from homology"/>
<dbReference type="PANTHER" id="PTHR31356:SF66">
    <property type="entry name" value="CATALASE-PEROXIDASE"/>
    <property type="match status" value="1"/>
</dbReference>
<keyword evidence="22" id="KW-1185">Reference proteome</keyword>
<keyword evidence="11 17" id="KW-1015">Disulfide bond</keyword>
<evidence type="ECO:0000256" key="6">
    <source>
        <dbReference type="ARBA" id="ARBA00022723"/>
    </source>
</evidence>
<dbReference type="InterPro" id="IPR001621">
    <property type="entry name" value="Ligninase"/>
</dbReference>
<feature type="binding site" evidence="15">
    <location>
        <position position="220"/>
    </location>
    <ligand>
        <name>Ca(2+)</name>
        <dbReference type="ChEBI" id="CHEBI:29108"/>
        <label>2</label>
    </ligand>
</feature>
<feature type="binding site" evidence="15">
    <location>
        <position position="74"/>
    </location>
    <ligand>
        <name>Ca(2+)</name>
        <dbReference type="ChEBI" id="CHEBI:29108"/>
        <label>1</label>
    </ligand>
</feature>
<dbReference type="InterPro" id="IPR010255">
    <property type="entry name" value="Haem_peroxidase_sf"/>
</dbReference>
<evidence type="ECO:0000256" key="17">
    <source>
        <dbReference type="PIRSR" id="PIRSR601621-4"/>
    </source>
</evidence>
<dbReference type="PROSITE" id="PS00435">
    <property type="entry name" value="PEROXIDASE_1"/>
    <property type="match status" value="1"/>
</dbReference>
<dbReference type="CDD" id="cd00692">
    <property type="entry name" value="ligninase"/>
    <property type="match status" value="1"/>
</dbReference>
<dbReference type="EC" id="1.11.1.-" evidence="18"/>
<feature type="binding site" evidence="15">
    <location>
        <position position="88"/>
    </location>
    <ligand>
        <name>Ca(2+)</name>
        <dbReference type="ChEBI" id="CHEBI:29108"/>
        <label>1</label>
    </ligand>
</feature>
<evidence type="ECO:0000256" key="2">
    <source>
        <dbReference type="ARBA" id="ARBA00006089"/>
    </source>
</evidence>
<dbReference type="AlphaFoldDB" id="A0AAD7GNQ5"/>
<keyword evidence="4 18" id="KW-0575">Peroxidase</keyword>
<evidence type="ECO:0000256" key="1">
    <source>
        <dbReference type="ARBA" id="ARBA00004613"/>
    </source>
</evidence>
<reference evidence="21" key="1">
    <citation type="submission" date="2023-03" db="EMBL/GenBank/DDBJ databases">
        <title>Massive genome expansion in bonnet fungi (Mycena s.s.) driven by repeated elements and novel gene families across ecological guilds.</title>
        <authorList>
            <consortium name="Lawrence Berkeley National Laboratory"/>
            <person name="Harder C.B."/>
            <person name="Miyauchi S."/>
            <person name="Viragh M."/>
            <person name="Kuo A."/>
            <person name="Thoen E."/>
            <person name="Andreopoulos B."/>
            <person name="Lu D."/>
            <person name="Skrede I."/>
            <person name="Drula E."/>
            <person name="Henrissat B."/>
            <person name="Morin E."/>
            <person name="Kohler A."/>
            <person name="Barry K."/>
            <person name="LaButti K."/>
            <person name="Morin E."/>
            <person name="Salamov A."/>
            <person name="Lipzen A."/>
            <person name="Mereny Z."/>
            <person name="Hegedus B."/>
            <person name="Baldrian P."/>
            <person name="Stursova M."/>
            <person name="Weitz H."/>
            <person name="Taylor A."/>
            <person name="Grigoriev I.V."/>
            <person name="Nagy L.G."/>
            <person name="Martin F."/>
            <person name="Kauserud H."/>
        </authorList>
    </citation>
    <scope>NUCLEOTIDE SEQUENCE</scope>
    <source>
        <strain evidence="21">CBHHK067</strain>
    </source>
</reference>
<evidence type="ECO:0000256" key="19">
    <source>
        <dbReference type="SAM" id="MobiDB-lite"/>
    </source>
</evidence>
<keyword evidence="3" id="KW-0964">Secreted</keyword>
<evidence type="ECO:0000256" key="5">
    <source>
        <dbReference type="ARBA" id="ARBA00022617"/>
    </source>
</evidence>
<feature type="chain" id="PRO_5041779644" description="Peroxidase" evidence="18">
    <location>
        <begin position="22"/>
        <end position="357"/>
    </location>
</feature>
<keyword evidence="7 18" id="KW-0732">Signal</keyword>
<feature type="disulfide bond" evidence="17">
    <location>
        <begin position="29"/>
        <end position="41"/>
    </location>
</feature>
<dbReference type="GO" id="GO:0000302">
    <property type="term" value="P:response to reactive oxygen species"/>
    <property type="evidence" value="ECO:0007669"/>
    <property type="project" value="TreeGrafter"/>
</dbReference>
<dbReference type="PRINTS" id="PR00458">
    <property type="entry name" value="PEROXIDASE"/>
</dbReference>
<keyword evidence="9 18" id="KW-0560">Oxidoreductase</keyword>
<evidence type="ECO:0000256" key="3">
    <source>
        <dbReference type="ARBA" id="ARBA00022525"/>
    </source>
</evidence>
<keyword evidence="10 15" id="KW-0408">Iron</keyword>
<dbReference type="EMBL" id="JARKIE010000012">
    <property type="protein sequence ID" value="KAJ7703517.1"/>
    <property type="molecule type" value="Genomic_DNA"/>
</dbReference>
<dbReference type="PANTHER" id="PTHR31356">
    <property type="entry name" value="THYLAKOID LUMENAL 29 KDA PROTEIN, CHLOROPLASTIC-RELATED"/>
    <property type="match status" value="1"/>
</dbReference>
<feature type="active site" description="Proton acceptor" evidence="14">
    <location>
        <position position="73"/>
    </location>
</feature>
<dbReference type="PROSITE" id="PS00436">
    <property type="entry name" value="PEROXIDASE_2"/>
    <property type="match status" value="1"/>
</dbReference>
<keyword evidence="5 15" id="KW-0349">Heme</keyword>
<evidence type="ECO:0000256" key="10">
    <source>
        <dbReference type="ARBA" id="ARBA00023004"/>
    </source>
</evidence>
<feature type="site" description="Transition state stabilizer" evidence="16">
    <location>
        <position position="69"/>
    </location>
</feature>
<evidence type="ECO:0000256" key="15">
    <source>
        <dbReference type="PIRSR" id="PIRSR601621-2"/>
    </source>
</evidence>
<feature type="region of interest" description="Disordered" evidence="19">
    <location>
        <begin position="336"/>
        <end position="357"/>
    </location>
</feature>
<feature type="binding site" evidence="15">
    <location>
        <position position="213"/>
    </location>
    <ligand>
        <name>Ca(2+)</name>
        <dbReference type="ChEBI" id="CHEBI:29108"/>
        <label>2</label>
    </ligand>
</feature>
<keyword evidence="6 15" id="KW-0479">Metal-binding</keyword>
<comment type="caution">
    <text evidence="21">The sequence shown here is derived from an EMBL/GenBank/DDBJ whole genome shotgun (WGS) entry which is preliminary data.</text>
</comment>
<dbReference type="Gene3D" id="1.10.420.10">
    <property type="entry name" value="Peroxidase, domain 2"/>
    <property type="match status" value="1"/>
</dbReference>
<dbReference type="PRINTS" id="PR00462">
    <property type="entry name" value="LIGNINASE"/>
</dbReference>
<feature type="binding site" evidence="15">
    <location>
        <position position="90"/>
    </location>
    <ligand>
        <name>Ca(2+)</name>
        <dbReference type="ChEBI" id="CHEBI:29108"/>
        <label>1</label>
    </ligand>
</feature>
<dbReference type="GO" id="GO:0042744">
    <property type="term" value="P:hydrogen peroxide catabolic process"/>
    <property type="evidence" value="ECO:0007669"/>
    <property type="project" value="UniProtKB-KW"/>
</dbReference>
<feature type="binding site" evidence="15">
    <location>
        <position position="215"/>
    </location>
    <ligand>
        <name>Ca(2+)</name>
        <dbReference type="ChEBI" id="CHEBI:29108"/>
        <label>2</label>
    </ligand>
</feature>
<feature type="binding site" evidence="15">
    <location>
        <position position="196"/>
    </location>
    <ligand>
        <name>Ca(2+)</name>
        <dbReference type="ChEBI" id="CHEBI:29108"/>
        <label>2</label>
    </ligand>
</feature>
<evidence type="ECO:0000256" key="16">
    <source>
        <dbReference type="PIRSR" id="PIRSR601621-3"/>
    </source>
</evidence>
<keyword evidence="13" id="KW-0376">Hydrogen peroxide</keyword>
<dbReference type="SUPFAM" id="SSF48113">
    <property type="entry name" value="Heme-dependent peroxidases"/>
    <property type="match status" value="1"/>
</dbReference>
<keyword evidence="8 15" id="KW-0106">Calcium</keyword>
<organism evidence="21 22">
    <name type="scientific">Mycena rosella</name>
    <name type="common">Pink bonnet</name>
    <name type="synonym">Agaricus rosellus</name>
    <dbReference type="NCBI Taxonomy" id="1033263"/>
    <lineage>
        <taxon>Eukaryota</taxon>
        <taxon>Fungi</taxon>
        <taxon>Dikarya</taxon>
        <taxon>Basidiomycota</taxon>
        <taxon>Agaricomycotina</taxon>
        <taxon>Agaricomycetes</taxon>
        <taxon>Agaricomycetidae</taxon>
        <taxon>Agaricales</taxon>
        <taxon>Marasmiineae</taxon>
        <taxon>Mycenaceae</taxon>
        <taxon>Mycena</taxon>
    </lineage>
</organism>
<dbReference type="Proteomes" id="UP001221757">
    <property type="component" value="Unassembled WGS sequence"/>
</dbReference>
<evidence type="ECO:0000256" key="11">
    <source>
        <dbReference type="ARBA" id="ARBA00023157"/>
    </source>
</evidence>
<feature type="signal peptide" evidence="18">
    <location>
        <begin position="1"/>
        <end position="21"/>
    </location>
</feature>
<evidence type="ECO:0000256" key="4">
    <source>
        <dbReference type="ARBA" id="ARBA00022559"/>
    </source>
</evidence>
<dbReference type="GO" id="GO:0034599">
    <property type="term" value="P:cellular response to oxidative stress"/>
    <property type="evidence" value="ECO:0007669"/>
    <property type="project" value="InterPro"/>
</dbReference>
<evidence type="ECO:0000256" key="9">
    <source>
        <dbReference type="ARBA" id="ARBA00023002"/>
    </source>
</evidence>
<comment type="cofactor">
    <cofactor evidence="15">
        <name>heme b</name>
        <dbReference type="ChEBI" id="CHEBI:60344"/>
    </cofactor>
    <text evidence="15">Binds 1 heme b (iron(II)-protoporphyrin IX) group per subunit.</text>
</comment>
<dbReference type="Pfam" id="PF11895">
    <property type="entry name" value="Peroxidase_ext"/>
    <property type="match status" value="1"/>
</dbReference>
<dbReference type="GO" id="GO:0005576">
    <property type="term" value="C:extracellular region"/>
    <property type="evidence" value="ECO:0007669"/>
    <property type="project" value="UniProtKB-SubCell"/>
</dbReference>
<gene>
    <name evidence="21" type="ORF">B0H17DRAFT_1326776</name>
</gene>
<feature type="disulfide bond" evidence="17">
    <location>
        <begin position="60"/>
        <end position="140"/>
    </location>
</feature>
<evidence type="ECO:0000259" key="20">
    <source>
        <dbReference type="PROSITE" id="PS50873"/>
    </source>
</evidence>
<dbReference type="GO" id="GO:0020037">
    <property type="term" value="F:heme binding"/>
    <property type="evidence" value="ECO:0007669"/>
    <property type="project" value="UniProtKB-UniRule"/>
</dbReference>
<dbReference type="Gene3D" id="1.10.520.10">
    <property type="match status" value="1"/>
</dbReference>
<dbReference type="Pfam" id="PF00141">
    <property type="entry name" value="peroxidase"/>
    <property type="match status" value="1"/>
</dbReference>
<evidence type="ECO:0000256" key="8">
    <source>
        <dbReference type="ARBA" id="ARBA00022837"/>
    </source>
</evidence>
<dbReference type="GO" id="GO:0046872">
    <property type="term" value="F:metal ion binding"/>
    <property type="evidence" value="ECO:0007669"/>
    <property type="project" value="UniProtKB-UniRule"/>
</dbReference>
<feature type="binding site" description="axial binding residue" evidence="15">
    <location>
        <position position="195"/>
    </location>
    <ligand>
        <name>heme b</name>
        <dbReference type="ChEBI" id="CHEBI:60344"/>
    </ligand>
    <ligandPart>
        <name>Fe</name>
        <dbReference type="ChEBI" id="CHEBI:18248"/>
    </ligandPart>
</feature>
<comment type="similarity">
    <text evidence="2 18">Belongs to the peroxidase family. Ligninase subfamily.</text>
</comment>
<dbReference type="GO" id="GO:0004601">
    <property type="term" value="F:peroxidase activity"/>
    <property type="evidence" value="ECO:0007669"/>
    <property type="project" value="UniProtKB-KW"/>
</dbReference>
<keyword evidence="12" id="KW-0325">Glycoprotein</keyword>
<evidence type="ECO:0000256" key="12">
    <source>
        <dbReference type="ARBA" id="ARBA00023180"/>
    </source>
</evidence>
<evidence type="ECO:0000256" key="13">
    <source>
        <dbReference type="ARBA" id="ARBA00023324"/>
    </source>
</evidence>
<dbReference type="InterPro" id="IPR002016">
    <property type="entry name" value="Haem_peroxidase"/>
</dbReference>
<evidence type="ECO:0000256" key="7">
    <source>
        <dbReference type="ARBA" id="ARBA00022729"/>
    </source>
</evidence>
<evidence type="ECO:0000256" key="14">
    <source>
        <dbReference type="PIRSR" id="PIRSR601621-1"/>
    </source>
</evidence>
<comment type="subcellular location">
    <subcellularLocation>
        <location evidence="1">Secreted</location>
    </subcellularLocation>
</comment>
<evidence type="ECO:0000256" key="18">
    <source>
        <dbReference type="RuleBase" id="RU363051"/>
    </source>
</evidence>
<comment type="cofactor">
    <cofactor evidence="15 18">
        <name>Ca(2+)</name>
        <dbReference type="ChEBI" id="CHEBI:29108"/>
    </cofactor>
    <text evidence="15 18">Binds 2 calcium ions per subunit.</text>
</comment>
<evidence type="ECO:0000313" key="22">
    <source>
        <dbReference type="Proteomes" id="UP001221757"/>
    </source>
</evidence>
<dbReference type="InterPro" id="IPR019794">
    <property type="entry name" value="Peroxidases_AS"/>
</dbReference>
<dbReference type="InterPro" id="IPR044831">
    <property type="entry name" value="Ccp1-like"/>
</dbReference>
<accession>A0AAD7GNQ5</accession>
<evidence type="ECO:0000313" key="21">
    <source>
        <dbReference type="EMBL" id="KAJ7703517.1"/>
    </source>
</evidence>
<feature type="domain" description="Plant heme peroxidase family profile" evidence="20">
    <location>
        <begin position="100"/>
        <end position="337"/>
    </location>
</feature>
<name>A0AAD7GNQ5_MYCRO</name>
<feature type="disulfide bond" evidence="17">
    <location>
        <begin position="40"/>
        <end position="304"/>
    </location>
</feature>
<protein>
    <recommendedName>
        <fullName evidence="18">Peroxidase</fullName>
        <ecNumber evidence="18">1.11.1.-</ecNumber>
    </recommendedName>
</protein>
<sequence length="357" mass="37205">MALKTLFAVLVALATARFADGAVTKRVTCATGQVTANAACCVLFPILADLQENLFDGGECGEEVHESLRLTFHDAIGFSHTQGGGGADGSIITFDEIETAFPANNGIDDIIDAQTPLIARHNITAGDFIQFAGAVGVSNCPGAPRLEFMLGRPTAKAPSPIGLVPEPFDTITEVLARFAEVGFSPEEVVALLASHTIAAADHVDPSIPGTPFDSTPGVFDTQLFIEVQLRGVLFPGVGGNPGEVESPLEGVIRLNTDATLARDERTACAWQSFANNQAKMQTEFRAAMAKLAVIGQNTATMVDCSDVIPIPKPVTGKAHLPAGATMNDIEQACATTPFPTLSADPGPETSVVPVPPS</sequence>
<feature type="disulfide bond" evidence="17">
    <location>
        <begin position="268"/>
        <end position="333"/>
    </location>
</feature>
<dbReference type="InterPro" id="IPR024589">
    <property type="entry name" value="Ligninase_C"/>
</dbReference>
<feature type="binding site" evidence="15">
    <location>
        <position position="86"/>
    </location>
    <ligand>
        <name>Ca(2+)</name>
        <dbReference type="ChEBI" id="CHEBI:29108"/>
        <label>1</label>
    </ligand>
</feature>